<name>A0A0K1PBC2_9BACT</name>
<evidence type="ECO:0000313" key="5">
    <source>
        <dbReference type="Proteomes" id="UP000055590"/>
    </source>
</evidence>
<protein>
    <submittedName>
        <fullName evidence="4">3-polyprenyl-4-hydroxybenzoate carboxy-lyase</fullName>
    </submittedName>
</protein>
<accession>A0A0K1PBC2</accession>
<dbReference type="OrthoDB" id="9809841at2"/>
<evidence type="ECO:0000313" key="4">
    <source>
        <dbReference type="EMBL" id="AKU90424.1"/>
    </source>
</evidence>
<dbReference type="Gene3D" id="3.40.1670.10">
    <property type="entry name" value="UbiD C-terminal domain-like"/>
    <property type="match status" value="1"/>
</dbReference>
<dbReference type="RefSeq" id="WP_050724873.1">
    <property type="nucleotide sequence ID" value="NZ_CP012332.1"/>
</dbReference>
<dbReference type="Proteomes" id="UP000055590">
    <property type="component" value="Chromosome"/>
</dbReference>
<sequence length="612" mass="67086">MGYRSLSEAVRDLEAHGELIRISTEVDPHLEMAAIHRRVYAHGGPALLFERVKGSPFPAVSNLFGTIERSRFLFRDTLERVRTLIGLKFDPASALKDPARNIPAAAAALTALPKRSRLGAPILHGQTTLDSLPQIVSWPDDGGPFVLLPQVYTEDPLRPGIMNANLGMYRVQLAGNDYVPNQEVGLHYQIHRGIGVHQSRAVAAGKPLKVSIFVGGPPSHTFAAVMPLPEGLSEATFAGLLGGRRFRYFYDEEGHCLSGDADFVITGEILDGVLKPEGPFGDHLGYYSLTHPYPVLRVKRVHHRKGAIWPFTAVGRPPQEDTSFGALVHELTGDAIPREVPGLDSVHAVDVAGVHPLCLAIGHERYTPYLAEQRPQEILTIANHVLGTNQLSLTKYLWIAAREDDSSLDVNDIAAFFRHMLERADWSHDLHFQTRTTIDTLDYSGSGLNSGSKVVVAAAGRKRRELWTELPAGFELPRPFQAARLAQPGVLAVEGKAFSSYETAEEELGAWTRELEGKKLDGLPLIVLCDDAEFCAKHLDNLLWVAFTRSNPSHDLHGVGSVVEHKHWGCRGPLVIDARSKPHHAPPLVEVPEVERRVDALGAKGGPLHGII</sequence>
<feature type="domain" description="3-octaprenyl-4-hydroxybenzoate carboxy-lyase-like N-terminal" evidence="2">
    <location>
        <begin position="11"/>
        <end position="85"/>
    </location>
</feature>
<dbReference type="PANTHER" id="PTHR30108">
    <property type="entry name" value="3-OCTAPRENYL-4-HYDROXYBENZOATE CARBOXY-LYASE-RELATED"/>
    <property type="match status" value="1"/>
</dbReference>
<dbReference type="InterPro" id="IPR049383">
    <property type="entry name" value="UbiD-like_N"/>
</dbReference>
<dbReference type="SUPFAM" id="SSF50475">
    <property type="entry name" value="FMN-binding split barrel"/>
    <property type="match status" value="1"/>
</dbReference>
<dbReference type="STRING" id="1391653.AKJ08_0811"/>
<organism evidence="4 5">
    <name type="scientific">Vulgatibacter incomptus</name>
    <dbReference type="NCBI Taxonomy" id="1391653"/>
    <lineage>
        <taxon>Bacteria</taxon>
        <taxon>Pseudomonadati</taxon>
        <taxon>Myxococcota</taxon>
        <taxon>Myxococcia</taxon>
        <taxon>Myxococcales</taxon>
        <taxon>Cystobacterineae</taxon>
        <taxon>Vulgatibacteraceae</taxon>
        <taxon>Vulgatibacter</taxon>
    </lineage>
</organism>
<dbReference type="SUPFAM" id="SSF143968">
    <property type="entry name" value="UbiD C-terminal domain-like"/>
    <property type="match status" value="2"/>
</dbReference>
<dbReference type="PANTHER" id="PTHR30108:SF7">
    <property type="entry name" value="3-POLYPRENYL-4-HYDROXYBENZOATE DECARBOXYLASE"/>
    <property type="match status" value="1"/>
</dbReference>
<dbReference type="EMBL" id="CP012332">
    <property type="protein sequence ID" value="AKU90424.1"/>
    <property type="molecule type" value="Genomic_DNA"/>
</dbReference>
<dbReference type="AlphaFoldDB" id="A0A0K1PBC2"/>
<dbReference type="GO" id="GO:0016831">
    <property type="term" value="F:carboxy-lyase activity"/>
    <property type="evidence" value="ECO:0007669"/>
    <property type="project" value="InterPro"/>
</dbReference>
<evidence type="ECO:0000259" key="2">
    <source>
        <dbReference type="Pfam" id="PF20695"/>
    </source>
</evidence>
<dbReference type="GO" id="GO:0005737">
    <property type="term" value="C:cytoplasm"/>
    <property type="evidence" value="ECO:0007669"/>
    <property type="project" value="TreeGrafter"/>
</dbReference>
<evidence type="ECO:0000259" key="3">
    <source>
        <dbReference type="Pfam" id="PF20696"/>
    </source>
</evidence>
<dbReference type="Pfam" id="PF01977">
    <property type="entry name" value="UbiD"/>
    <property type="match status" value="1"/>
</dbReference>
<dbReference type="InterPro" id="IPR048304">
    <property type="entry name" value="UbiD_Rift_dom"/>
</dbReference>
<dbReference type="PATRIC" id="fig|1391653.3.peg.835"/>
<proteinExistence type="predicted"/>
<dbReference type="Pfam" id="PF20696">
    <property type="entry name" value="UbiD_C"/>
    <property type="match status" value="1"/>
</dbReference>
<feature type="domain" description="3-octaprenyl-4-hydroxybenzoate carboxy-lyase-like C-terminal" evidence="3">
    <location>
        <begin position="324"/>
        <end position="458"/>
    </location>
</feature>
<dbReference type="InterPro" id="IPR002830">
    <property type="entry name" value="UbiD"/>
</dbReference>
<keyword evidence="4" id="KW-0456">Lyase</keyword>
<gene>
    <name evidence="4" type="ORF">AKJ08_0811</name>
</gene>
<dbReference type="Pfam" id="PF20695">
    <property type="entry name" value="UbiD_N"/>
    <property type="match status" value="1"/>
</dbReference>
<dbReference type="KEGG" id="vin:AKJ08_0811"/>
<reference evidence="4 5" key="1">
    <citation type="submission" date="2015-08" db="EMBL/GenBank/DDBJ databases">
        <authorList>
            <person name="Babu N.S."/>
            <person name="Beckwith C.J."/>
            <person name="Beseler K.G."/>
            <person name="Brison A."/>
            <person name="Carone J.V."/>
            <person name="Caskin T.P."/>
            <person name="Diamond M."/>
            <person name="Durham M.E."/>
            <person name="Foxe J.M."/>
            <person name="Go M."/>
            <person name="Henderson B.A."/>
            <person name="Jones I.B."/>
            <person name="McGettigan J.A."/>
            <person name="Micheletti S.J."/>
            <person name="Nasrallah M.E."/>
            <person name="Ortiz D."/>
            <person name="Piller C.R."/>
            <person name="Privatt S.R."/>
            <person name="Schneider S.L."/>
            <person name="Sharp S."/>
            <person name="Smith T.C."/>
            <person name="Stanton J.D."/>
            <person name="Ullery H.E."/>
            <person name="Wilson R.J."/>
            <person name="Serrano M.G."/>
            <person name="Buck G."/>
            <person name="Lee V."/>
            <person name="Wang Y."/>
            <person name="Carvalho R."/>
            <person name="Voegtly L."/>
            <person name="Shi R."/>
            <person name="Duckworth R."/>
            <person name="Johnson A."/>
            <person name="Loviza R."/>
            <person name="Walstead R."/>
            <person name="Shah Z."/>
            <person name="Kiflezghi M."/>
            <person name="Wade K."/>
            <person name="Ball S.L."/>
            <person name="Bradley K.W."/>
            <person name="Asai D.J."/>
            <person name="Bowman C.A."/>
            <person name="Russell D.A."/>
            <person name="Pope W.H."/>
            <person name="Jacobs-Sera D."/>
            <person name="Hendrix R.W."/>
            <person name="Hatfull G.F."/>
        </authorList>
    </citation>
    <scope>NUCLEOTIDE SEQUENCE [LARGE SCALE GENOMIC DNA]</scope>
    <source>
        <strain evidence="4 5">DSM 27710</strain>
    </source>
</reference>
<keyword evidence="5" id="KW-1185">Reference proteome</keyword>
<feature type="domain" description="3-octaprenyl-4-hydroxybenzoate carboxy-lyase-like Rift-related" evidence="1">
    <location>
        <begin position="126"/>
        <end position="317"/>
    </location>
</feature>
<dbReference type="InterPro" id="IPR049381">
    <property type="entry name" value="UbiD-like_C"/>
</dbReference>
<evidence type="ECO:0000259" key="1">
    <source>
        <dbReference type="Pfam" id="PF01977"/>
    </source>
</evidence>